<evidence type="ECO:0000313" key="4">
    <source>
        <dbReference type="Proteomes" id="UP000239203"/>
    </source>
</evidence>
<dbReference type="SUPFAM" id="SSF54909">
    <property type="entry name" value="Dimeric alpha+beta barrel"/>
    <property type="match status" value="1"/>
</dbReference>
<evidence type="ECO:0000313" key="3">
    <source>
        <dbReference type="EMBL" id="PPK65461.1"/>
    </source>
</evidence>
<keyword evidence="4" id="KW-1185">Reference proteome</keyword>
<dbReference type="RefSeq" id="WP_104481219.1">
    <property type="nucleotide sequence ID" value="NZ_CP154825.1"/>
</dbReference>
<gene>
    <name evidence="3" type="ORF">CLV40_114113</name>
</gene>
<evidence type="ECO:0000256" key="1">
    <source>
        <dbReference type="ARBA" id="ARBA00007689"/>
    </source>
</evidence>
<proteinExistence type="inferred from homology"/>
<dbReference type="EMBL" id="PTIX01000014">
    <property type="protein sequence ID" value="PPK65461.1"/>
    <property type="molecule type" value="Genomic_DNA"/>
</dbReference>
<evidence type="ECO:0000259" key="2">
    <source>
        <dbReference type="Pfam" id="PF03795"/>
    </source>
</evidence>
<comment type="similarity">
    <text evidence="1">Belongs to the YciI family.</text>
</comment>
<comment type="caution">
    <text evidence="3">The sequence shown here is derived from an EMBL/GenBank/DDBJ whole genome shotgun (WGS) entry which is preliminary data.</text>
</comment>
<protein>
    <recommendedName>
        <fullName evidence="2">YCII-related domain-containing protein</fullName>
    </recommendedName>
</protein>
<dbReference type="OrthoDB" id="668782at2"/>
<dbReference type="AlphaFoldDB" id="A0A2S6GJY0"/>
<dbReference type="Proteomes" id="UP000239203">
    <property type="component" value="Unassembled WGS sequence"/>
</dbReference>
<name>A0A2S6GJY0_9PSEU</name>
<feature type="domain" description="YCII-related" evidence="2">
    <location>
        <begin position="1"/>
        <end position="92"/>
    </location>
</feature>
<dbReference type="Pfam" id="PF03795">
    <property type="entry name" value="YCII"/>
    <property type="match status" value="1"/>
</dbReference>
<accession>A0A2S6GJY0</accession>
<dbReference type="Gene3D" id="3.30.70.1060">
    <property type="entry name" value="Dimeric alpha+beta barrel"/>
    <property type="match status" value="1"/>
</dbReference>
<reference evidence="3 4" key="1">
    <citation type="submission" date="2018-02" db="EMBL/GenBank/DDBJ databases">
        <title>Genomic Encyclopedia of Archaeal and Bacterial Type Strains, Phase II (KMG-II): from individual species to whole genera.</title>
        <authorList>
            <person name="Goeker M."/>
        </authorList>
    </citation>
    <scope>NUCLEOTIDE SEQUENCE [LARGE SCALE GENOMIC DNA]</scope>
    <source>
        <strain evidence="3 4">YU 961-1</strain>
    </source>
</reference>
<sequence>MRYIVLLNAEHPDTPPPAELMAGIVALGEEATRSGVLLDTAGLAPSAEGSRLTVRAGELSAVDGPFAETRELISYAIYEVATKAEVEEWTNRFLRLHRDLWPGWQGAASIHRVLDFGPPA</sequence>
<dbReference type="PANTHER" id="PTHR35174">
    <property type="entry name" value="BLL7171 PROTEIN-RELATED"/>
    <property type="match status" value="1"/>
</dbReference>
<dbReference type="InterPro" id="IPR005545">
    <property type="entry name" value="YCII"/>
</dbReference>
<dbReference type="PANTHER" id="PTHR35174:SF1">
    <property type="entry name" value="BLL0086 PROTEIN"/>
    <property type="match status" value="1"/>
</dbReference>
<dbReference type="InterPro" id="IPR011008">
    <property type="entry name" value="Dimeric_a/b-barrel"/>
</dbReference>
<organism evidence="3 4">
    <name type="scientific">Actinokineospora auranticolor</name>
    <dbReference type="NCBI Taxonomy" id="155976"/>
    <lineage>
        <taxon>Bacteria</taxon>
        <taxon>Bacillati</taxon>
        <taxon>Actinomycetota</taxon>
        <taxon>Actinomycetes</taxon>
        <taxon>Pseudonocardiales</taxon>
        <taxon>Pseudonocardiaceae</taxon>
        <taxon>Actinokineospora</taxon>
    </lineage>
</organism>